<organism evidence="1 2">
    <name type="scientific">Vallitalea maricola</name>
    <dbReference type="NCBI Taxonomy" id="3074433"/>
    <lineage>
        <taxon>Bacteria</taxon>
        <taxon>Bacillati</taxon>
        <taxon>Bacillota</taxon>
        <taxon>Clostridia</taxon>
        <taxon>Lachnospirales</taxon>
        <taxon>Vallitaleaceae</taxon>
        <taxon>Vallitalea</taxon>
    </lineage>
</organism>
<proteinExistence type="predicted"/>
<accession>A0ACB5UQQ7</accession>
<reference evidence="1" key="1">
    <citation type="submission" date="2023-09" db="EMBL/GenBank/DDBJ databases">
        <title>Vallitalea sediminicola and Vallitalea maricola sp. nov., anaerobic bacteria isolated from marine sediment.</title>
        <authorList>
            <person name="Hirano S."/>
            <person name="Maeda A."/>
            <person name="Terahara T."/>
            <person name="Mori K."/>
            <person name="Hamada M."/>
            <person name="Matsumoto R."/>
            <person name="Kobayashi T."/>
        </authorList>
    </citation>
    <scope>NUCLEOTIDE SEQUENCE</scope>
    <source>
        <strain evidence="1">AN17-2</strain>
    </source>
</reference>
<protein>
    <submittedName>
        <fullName evidence="1">Uncharacterized protein</fullName>
    </submittedName>
</protein>
<gene>
    <name evidence="1" type="ORF">AN2V17_41390</name>
</gene>
<dbReference type="EMBL" id="BTPU01000086">
    <property type="protein sequence ID" value="GMQ64899.1"/>
    <property type="molecule type" value="Genomic_DNA"/>
</dbReference>
<sequence length="89" mass="10387">MYIIDNLIESFNTISEGLEKVLSNENYIFVNDKDGNIICTLYNSDKERNLLDEYLEDNQISKDDVSITVMDTLESEDLEELFKKHQIFG</sequence>
<evidence type="ECO:0000313" key="2">
    <source>
        <dbReference type="Proteomes" id="UP001374599"/>
    </source>
</evidence>
<evidence type="ECO:0000313" key="1">
    <source>
        <dbReference type="EMBL" id="GMQ64899.1"/>
    </source>
</evidence>
<keyword evidence="2" id="KW-1185">Reference proteome</keyword>
<dbReference type="Proteomes" id="UP001374599">
    <property type="component" value="Unassembled WGS sequence"/>
</dbReference>
<comment type="caution">
    <text evidence="1">The sequence shown here is derived from an EMBL/GenBank/DDBJ whole genome shotgun (WGS) entry which is preliminary data.</text>
</comment>
<name>A0ACB5UQQ7_9FIRM</name>